<evidence type="ECO:0000313" key="1">
    <source>
        <dbReference type="EMBL" id="CEK95328.1"/>
    </source>
</evidence>
<organism evidence="1">
    <name type="scientific">Arion vulgaris</name>
    <dbReference type="NCBI Taxonomy" id="1028688"/>
    <lineage>
        <taxon>Eukaryota</taxon>
        <taxon>Metazoa</taxon>
        <taxon>Spiralia</taxon>
        <taxon>Lophotrochozoa</taxon>
        <taxon>Mollusca</taxon>
        <taxon>Gastropoda</taxon>
        <taxon>Heterobranchia</taxon>
        <taxon>Euthyneura</taxon>
        <taxon>Panpulmonata</taxon>
        <taxon>Eupulmonata</taxon>
        <taxon>Stylommatophora</taxon>
        <taxon>Helicina</taxon>
        <taxon>Arionoidea</taxon>
        <taxon>Arionidae</taxon>
        <taxon>Arion</taxon>
    </lineage>
</organism>
<sequence>YHFIAETAQFNWRISNNTANSTTTITAKKFRQDVSIAFLEPAILQQNMTPSCPQDHDLVSVISLQICKPN</sequence>
<accession>A0A0B7BQT1</accession>
<name>A0A0B7BQT1_9EUPU</name>
<reference evidence="1" key="1">
    <citation type="submission" date="2014-12" db="EMBL/GenBank/DDBJ databases">
        <title>Insight into the proteome of Arion vulgaris.</title>
        <authorList>
            <person name="Aradska J."/>
            <person name="Bulat T."/>
            <person name="Smidak R."/>
            <person name="Sarate P."/>
            <person name="Gangsoo J."/>
            <person name="Sialana F."/>
            <person name="Bilban M."/>
            <person name="Lubec G."/>
        </authorList>
    </citation>
    <scope>NUCLEOTIDE SEQUENCE</scope>
    <source>
        <tissue evidence="1">Skin</tissue>
    </source>
</reference>
<feature type="non-terminal residue" evidence="1">
    <location>
        <position position="1"/>
    </location>
</feature>
<dbReference type="AlphaFoldDB" id="A0A0B7BQT1"/>
<gene>
    <name evidence="1" type="primary">ORF206465</name>
</gene>
<dbReference type="EMBL" id="HACG01048463">
    <property type="protein sequence ID" value="CEK95328.1"/>
    <property type="molecule type" value="Transcribed_RNA"/>
</dbReference>
<protein>
    <submittedName>
        <fullName evidence="1">Uncharacterized protein</fullName>
    </submittedName>
</protein>
<proteinExistence type="predicted"/>